<evidence type="ECO:0000313" key="1">
    <source>
        <dbReference type="EMBL" id="MPN02049.1"/>
    </source>
</evidence>
<protein>
    <recommendedName>
        <fullName evidence="2">Gfo/Idh/MocA-like oxidoreductase C-terminal domain-containing protein</fullName>
    </recommendedName>
</protein>
<gene>
    <name evidence="1" type="ORF">SDC9_149262</name>
</gene>
<evidence type="ECO:0008006" key="2">
    <source>
        <dbReference type="Google" id="ProtNLM"/>
    </source>
</evidence>
<dbReference type="AlphaFoldDB" id="A0A645ELQ0"/>
<proteinExistence type="predicted"/>
<dbReference type="EMBL" id="VSSQ01048015">
    <property type="protein sequence ID" value="MPN02049.1"/>
    <property type="molecule type" value="Genomic_DNA"/>
</dbReference>
<reference evidence="1" key="1">
    <citation type="submission" date="2019-08" db="EMBL/GenBank/DDBJ databases">
        <authorList>
            <person name="Kucharzyk K."/>
            <person name="Murdoch R.W."/>
            <person name="Higgins S."/>
            <person name="Loffler F."/>
        </authorList>
    </citation>
    <scope>NUCLEOTIDE SEQUENCE</scope>
</reference>
<organism evidence="1">
    <name type="scientific">bioreactor metagenome</name>
    <dbReference type="NCBI Taxonomy" id="1076179"/>
    <lineage>
        <taxon>unclassified sequences</taxon>
        <taxon>metagenomes</taxon>
        <taxon>ecological metagenomes</taxon>
    </lineage>
</organism>
<comment type="caution">
    <text evidence="1">The sequence shown here is derived from an EMBL/GenBank/DDBJ whole genome shotgun (WGS) entry which is preliminary data.</text>
</comment>
<accession>A0A645ELQ0</accession>
<name>A0A645ELQ0_9ZZZZ</name>
<sequence>MPQGVSTIGKTTFPGSAYDIVNTNYIYDDRKTITAIDDTAYKGVGFTYGYKVDLEDACILYENGKLTVYPHKKPSFSPDISIYGPSLDAYYNELAYYTTCVDNGFICDRIPLESSKEAIRITNAEMRSADKNGVLELV</sequence>